<dbReference type="Pfam" id="PF03313">
    <property type="entry name" value="SDH_alpha"/>
    <property type="match status" value="1"/>
</dbReference>
<evidence type="ECO:0000256" key="3">
    <source>
        <dbReference type="ARBA" id="ARBA00008636"/>
    </source>
</evidence>
<evidence type="ECO:0000256" key="9">
    <source>
        <dbReference type="ARBA" id="ARBA00023014"/>
    </source>
</evidence>
<dbReference type="GO" id="GO:0006094">
    <property type="term" value="P:gluconeogenesis"/>
    <property type="evidence" value="ECO:0007669"/>
    <property type="project" value="UniProtKB-KW"/>
</dbReference>
<dbReference type="Proteomes" id="UP000306912">
    <property type="component" value="Unassembled WGS sequence"/>
</dbReference>
<dbReference type="InterPro" id="IPR029009">
    <property type="entry name" value="ASB_dom_sf"/>
</dbReference>
<dbReference type="EMBL" id="VBWP01000001">
    <property type="protein sequence ID" value="TLG77522.1"/>
    <property type="molecule type" value="Genomic_DNA"/>
</dbReference>
<comment type="catalytic activity">
    <reaction evidence="12">
        <text>L-serine = pyruvate + NH4(+)</text>
        <dbReference type="Rhea" id="RHEA:19169"/>
        <dbReference type="ChEBI" id="CHEBI:15361"/>
        <dbReference type="ChEBI" id="CHEBI:28938"/>
        <dbReference type="ChEBI" id="CHEBI:33384"/>
        <dbReference type="EC" id="4.3.1.17"/>
    </reaction>
</comment>
<evidence type="ECO:0000313" key="16">
    <source>
        <dbReference type="Proteomes" id="UP000306912"/>
    </source>
</evidence>
<evidence type="ECO:0000259" key="14">
    <source>
        <dbReference type="Pfam" id="PF03315"/>
    </source>
</evidence>
<reference evidence="15 16" key="1">
    <citation type="submission" date="2019-05" db="EMBL/GenBank/DDBJ databases">
        <title>Culicoidintestinum kansasii gen. nov., sp. nov. from the gastrointestinal tract of the biting midge, Culicoides sonorensis.</title>
        <authorList>
            <person name="Neupane S."/>
            <person name="Ghosh A."/>
            <person name="Gunther S."/>
            <person name="Martin K."/>
            <person name="Zurek L."/>
        </authorList>
    </citation>
    <scope>NUCLEOTIDE SEQUENCE [LARGE SCALE GENOMIC DNA]</scope>
    <source>
        <strain evidence="15 16">CS-1</strain>
    </source>
</reference>
<dbReference type="GO" id="GO:0003941">
    <property type="term" value="F:L-serine ammonia-lyase activity"/>
    <property type="evidence" value="ECO:0007669"/>
    <property type="project" value="UniProtKB-EC"/>
</dbReference>
<keyword evidence="10" id="KW-0456">Lyase</keyword>
<evidence type="ECO:0000256" key="5">
    <source>
        <dbReference type="ARBA" id="ARBA00022432"/>
    </source>
</evidence>
<evidence type="ECO:0000256" key="1">
    <source>
        <dbReference type="ARBA" id="ARBA00001966"/>
    </source>
</evidence>
<proteinExistence type="inferred from homology"/>
<dbReference type="InterPro" id="IPR005131">
    <property type="entry name" value="Ser_deHydtase_bsu"/>
</dbReference>
<dbReference type="EC" id="4.3.1.17" evidence="4"/>
<comment type="similarity">
    <text evidence="3">Belongs to the iron-sulfur dependent L-serine dehydratase family.</text>
</comment>
<evidence type="ECO:0000256" key="11">
    <source>
        <dbReference type="ARBA" id="ARBA00041766"/>
    </source>
</evidence>
<dbReference type="AlphaFoldDB" id="A0A5R8QHU2"/>
<dbReference type="PANTHER" id="PTHR30182:SF1">
    <property type="entry name" value="L-SERINE DEHYDRATASE 1"/>
    <property type="match status" value="1"/>
</dbReference>
<evidence type="ECO:0000256" key="8">
    <source>
        <dbReference type="ARBA" id="ARBA00023004"/>
    </source>
</evidence>
<feature type="domain" description="Serine dehydratase-like alpha subunit" evidence="13">
    <location>
        <begin position="153"/>
        <end position="388"/>
    </location>
</feature>
<dbReference type="GO" id="GO:0051539">
    <property type="term" value="F:4 iron, 4 sulfur cluster binding"/>
    <property type="evidence" value="ECO:0007669"/>
    <property type="project" value="UniProtKB-KW"/>
</dbReference>
<comment type="cofactor">
    <cofactor evidence="1">
        <name>[4Fe-4S] cluster</name>
        <dbReference type="ChEBI" id="CHEBI:49883"/>
    </cofactor>
</comment>
<accession>A0A5R8QHU2</accession>
<evidence type="ECO:0000256" key="6">
    <source>
        <dbReference type="ARBA" id="ARBA00022485"/>
    </source>
</evidence>
<evidence type="ECO:0000256" key="12">
    <source>
        <dbReference type="ARBA" id="ARBA00049406"/>
    </source>
</evidence>
<comment type="pathway">
    <text evidence="2">Carbohydrate biosynthesis; gluconeogenesis.</text>
</comment>
<evidence type="ECO:0000256" key="10">
    <source>
        <dbReference type="ARBA" id="ARBA00023239"/>
    </source>
</evidence>
<organism evidence="15 16">
    <name type="scientific">Culicoidibacter larvae</name>
    <dbReference type="NCBI Taxonomy" id="2579976"/>
    <lineage>
        <taxon>Bacteria</taxon>
        <taxon>Bacillati</taxon>
        <taxon>Bacillota</taxon>
        <taxon>Culicoidibacteria</taxon>
        <taxon>Culicoidibacterales</taxon>
        <taxon>Culicoidibacteraceae</taxon>
        <taxon>Culicoidibacter</taxon>
    </lineage>
</organism>
<comment type="caution">
    <text evidence="15">The sequence shown here is derived from an EMBL/GenBank/DDBJ whole genome shotgun (WGS) entry which is preliminary data.</text>
</comment>
<keyword evidence="6" id="KW-0004">4Fe-4S</keyword>
<gene>
    <name evidence="15" type="ORF">FEZ08_01990</name>
</gene>
<evidence type="ECO:0000259" key="13">
    <source>
        <dbReference type="Pfam" id="PF03313"/>
    </source>
</evidence>
<evidence type="ECO:0000256" key="7">
    <source>
        <dbReference type="ARBA" id="ARBA00022723"/>
    </source>
</evidence>
<dbReference type="GO" id="GO:0046872">
    <property type="term" value="F:metal ion binding"/>
    <property type="evidence" value="ECO:0007669"/>
    <property type="project" value="UniProtKB-KW"/>
</dbReference>
<evidence type="ECO:0000313" key="15">
    <source>
        <dbReference type="EMBL" id="TLG77522.1"/>
    </source>
</evidence>
<dbReference type="InterPro" id="IPR051318">
    <property type="entry name" value="Fe-S_L-Ser"/>
</dbReference>
<dbReference type="Gene3D" id="3.30.1330.90">
    <property type="entry name" value="D-3-phosphoglycerate dehydrogenase, domain 3"/>
    <property type="match status" value="1"/>
</dbReference>
<feature type="domain" description="Serine dehydratase beta chain" evidence="14">
    <location>
        <begin position="3"/>
        <end position="61"/>
    </location>
</feature>
<keyword evidence="5" id="KW-0312">Gluconeogenesis</keyword>
<keyword evidence="9" id="KW-0411">Iron-sulfur</keyword>
<protein>
    <recommendedName>
        <fullName evidence="4">L-serine ammonia-lyase</fullName>
        <ecNumber evidence="4">4.3.1.17</ecNumber>
    </recommendedName>
    <alternativeName>
        <fullName evidence="11">L-serine deaminase</fullName>
    </alternativeName>
</protein>
<name>A0A5R8QHU2_9FIRM</name>
<evidence type="ECO:0000256" key="4">
    <source>
        <dbReference type="ARBA" id="ARBA00012093"/>
    </source>
</evidence>
<dbReference type="OrthoDB" id="9805537at2"/>
<dbReference type="SUPFAM" id="SSF143548">
    <property type="entry name" value="Serine metabolism enzymes domain"/>
    <property type="match status" value="1"/>
</dbReference>
<evidence type="ECO:0000256" key="2">
    <source>
        <dbReference type="ARBA" id="ARBA00004742"/>
    </source>
</evidence>
<dbReference type="InParanoid" id="A0A5R8QHU2"/>
<dbReference type="PANTHER" id="PTHR30182">
    <property type="entry name" value="L-SERINE DEHYDRATASE"/>
    <property type="match status" value="1"/>
</dbReference>
<keyword evidence="8" id="KW-0408">Iron</keyword>
<dbReference type="Pfam" id="PF03315">
    <property type="entry name" value="SDH_beta"/>
    <property type="match status" value="1"/>
</dbReference>
<keyword evidence="7" id="KW-0479">Metal-binding</keyword>
<sequence length="395" mass="42972">MYSIADIYKIGFGPSSSHTMGPQRAAELFRERFPESVRFAVVLYGSLALTGKGHLTDYIIAKTLGEDRVEFDWEVTVNMPRHSNAMRIRGFDANDELTGDWLVYSVGGGEIEIEGEVTREAAIYVYPHRTFADIAKWCCHQQISLVEYVDNFEPELGTYLTEVWQTMKQSIERGIHANGKLMGVLQVPRKAAMLYKKGTPSLRLSSYAYAVNEENASASSLVVTAPTCGASGTIPAVLRFAQEEAGYSDAAIIDALKVAGLIGNLVKTNASISGAEAGCQAEVGTATSMAAAALAQLRGFSIDIIEAAAEIAMEHQLGLTCDPVYGYVQIPCIQRNAVAAHLAQTSCELAEQLCETELVSFDTVVQVMYETGKDLPYAYRETAQGGLAKHFNNYD</sequence>
<keyword evidence="16" id="KW-1185">Reference proteome</keyword>
<dbReference type="InterPro" id="IPR005130">
    <property type="entry name" value="Ser_deHydtase-like_asu"/>
</dbReference>